<evidence type="ECO:0000256" key="1">
    <source>
        <dbReference type="SAM" id="Phobius"/>
    </source>
</evidence>
<organism evidence="2 3">
    <name type="scientific">Steinernema carpocapsae</name>
    <name type="common">Entomopathogenic nematode</name>
    <dbReference type="NCBI Taxonomy" id="34508"/>
    <lineage>
        <taxon>Eukaryota</taxon>
        <taxon>Metazoa</taxon>
        <taxon>Ecdysozoa</taxon>
        <taxon>Nematoda</taxon>
        <taxon>Chromadorea</taxon>
        <taxon>Rhabditida</taxon>
        <taxon>Tylenchina</taxon>
        <taxon>Panagrolaimomorpha</taxon>
        <taxon>Strongyloidoidea</taxon>
        <taxon>Steinernematidae</taxon>
        <taxon>Steinernema</taxon>
    </lineage>
</organism>
<sequence length="116" mass="12647">MATDIEQQRMRGNNLMKEKVLCCCCKISSKTATAVIAVLSVLGSLTSFFSSSNLIQLGVNLGLLSTALLAIYGIWKRTYKAVLPFLVMQLVGIAQSVLMLIAAIIRSFHTLKINII</sequence>
<dbReference type="EMBL" id="AZBU02000006">
    <property type="protein sequence ID" value="TKR73557.1"/>
    <property type="molecule type" value="Genomic_DNA"/>
</dbReference>
<protein>
    <submittedName>
        <fullName evidence="2">Uncharacterized protein</fullName>
    </submittedName>
</protein>
<keyword evidence="1" id="KW-0812">Transmembrane</keyword>
<feature type="transmembrane region" description="Helical" evidence="1">
    <location>
        <begin position="20"/>
        <end position="42"/>
    </location>
</feature>
<reference evidence="2 3" key="1">
    <citation type="journal article" date="2015" name="Genome Biol.">
        <title>Comparative genomics of Steinernema reveals deeply conserved gene regulatory networks.</title>
        <authorList>
            <person name="Dillman A.R."/>
            <person name="Macchietto M."/>
            <person name="Porter C.F."/>
            <person name="Rogers A."/>
            <person name="Williams B."/>
            <person name="Antoshechkin I."/>
            <person name="Lee M.M."/>
            <person name="Goodwin Z."/>
            <person name="Lu X."/>
            <person name="Lewis E.E."/>
            <person name="Goodrich-Blair H."/>
            <person name="Stock S.P."/>
            <person name="Adams B.J."/>
            <person name="Sternberg P.W."/>
            <person name="Mortazavi A."/>
        </authorList>
    </citation>
    <scope>NUCLEOTIDE SEQUENCE [LARGE SCALE GENOMIC DNA]</scope>
    <source>
        <strain evidence="2 3">ALL</strain>
    </source>
</reference>
<name>A0A4U5MUQ7_STECR</name>
<comment type="caution">
    <text evidence="2">The sequence shown here is derived from an EMBL/GenBank/DDBJ whole genome shotgun (WGS) entry which is preliminary data.</text>
</comment>
<proteinExistence type="predicted"/>
<feature type="transmembrane region" description="Helical" evidence="1">
    <location>
        <begin position="82"/>
        <end position="105"/>
    </location>
</feature>
<evidence type="ECO:0000313" key="3">
    <source>
        <dbReference type="Proteomes" id="UP000298663"/>
    </source>
</evidence>
<keyword evidence="3" id="KW-1185">Reference proteome</keyword>
<keyword evidence="1" id="KW-0472">Membrane</keyword>
<evidence type="ECO:0000313" key="2">
    <source>
        <dbReference type="EMBL" id="TKR73557.1"/>
    </source>
</evidence>
<gene>
    <name evidence="2" type="ORF">L596_020855</name>
</gene>
<reference evidence="2 3" key="2">
    <citation type="journal article" date="2019" name="G3 (Bethesda)">
        <title>Hybrid Assembly of the Genome of the Entomopathogenic Nematode Steinernema carpocapsae Identifies the X-Chromosome.</title>
        <authorList>
            <person name="Serra L."/>
            <person name="Macchietto M."/>
            <person name="Macias-Munoz A."/>
            <person name="McGill C.J."/>
            <person name="Rodriguez I.M."/>
            <person name="Rodriguez B."/>
            <person name="Murad R."/>
            <person name="Mortazavi A."/>
        </authorList>
    </citation>
    <scope>NUCLEOTIDE SEQUENCE [LARGE SCALE GENOMIC DNA]</scope>
    <source>
        <strain evidence="2 3">ALL</strain>
    </source>
</reference>
<keyword evidence="1" id="KW-1133">Transmembrane helix</keyword>
<feature type="transmembrane region" description="Helical" evidence="1">
    <location>
        <begin position="54"/>
        <end position="75"/>
    </location>
</feature>
<dbReference type="AlphaFoldDB" id="A0A4U5MUQ7"/>
<dbReference type="Proteomes" id="UP000298663">
    <property type="component" value="Unassembled WGS sequence"/>
</dbReference>
<accession>A0A4U5MUQ7</accession>